<dbReference type="EMBL" id="ASPP01023853">
    <property type="protein sequence ID" value="ETO09864.1"/>
    <property type="molecule type" value="Genomic_DNA"/>
</dbReference>
<sequence>LTFKIDSVGIGQKVFFFIIMFYVYERYIHSPKKKDVVNEYQVKKQSIVKRELKSINGVCVKSEIVFIGALKFCNQKAMEYLKQNNITMNENKIQWVITVSAIWSEEAKSMMKQWAQQAEIWSTSIPIKEHCTILQAWSIPLKHETTHLVRDTSLL</sequence>
<organism evidence="2 3">
    <name type="scientific">Reticulomyxa filosa</name>
    <dbReference type="NCBI Taxonomy" id="46433"/>
    <lineage>
        <taxon>Eukaryota</taxon>
        <taxon>Sar</taxon>
        <taxon>Rhizaria</taxon>
        <taxon>Retaria</taxon>
        <taxon>Foraminifera</taxon>
        <taxon>Monothalamids</taxon>
        <taxon>Reticulomyxidae</taxon>
        <taxon>Reticulomyxa</taxon>
    </lineage>
</organism>
<dbReference type="Proteomes" id="UP000023152">
    <property type="component" value="Unassembled WGS sequence"/>
</dbReference>
<dbReference type="PANTHER" id="PTHR14187:SF5">
    <property type="entry name" value="HEAT SHOCK 70 KDA PROTEIN 12A"/>
    <property type="match status" value="1"/>
</dbReference>
<keyword evidence="3" id="KW-1185">Reference proteome</keyword>
<reference evidence="2 3" key="1">
    <citation type="journal article" date="2013" name="Curr. Biol.">
        <title>The Genome of the Foraminiferan Reticulomyxa filosa.</title>
        <authorList>
            <person name="Glockner G."/>
            <person name="Hulsmann N."/>
            <person name="Schleicher M."/>
            <person name="Noegel A.A."/>
            <person name="Eichinger L."/>
            <person name="Gallinger C."/>
            <person name="Pawlowski J."/>
            <person name="Sierra R."/>
            <person name="Euteneuer U."/>
            <person name="Pillet L."/>
            <person name="Moustafa A."/>
            <person name="Platzer M."/>
            <person name="Groth M."/>
            <person name="Szafranski K."/>
            <person name="Schliwa M."/>
        </authorList>
    </citation>
    <scope>NUCLEOTIDE SEQUENCE [LARGE SCALE GENOMIC DNA]</scope>
</reference>
<keyword evidence="1" id="KW-0812">Transmembrane</keyword>
<feature type="transmembrane region" description="Helical" evidence="1">
    <location>
        <begin position="6"/>
        <end position="24"/>
    </location>
</feature>
<evidence type="ECO:0000313" key="2">
    <source>
        <dbReference type="EMBL" id="ETO09864.1"/>
    </source>
</evidence>
<accession>X6M7I3</accession>
<dbReference type="AlphaFoldDB" id="X6M7I3"/>
<keyword evidence="1" id="KW-1133">Transmembrane helix</keyword>
<proteinExistence type="predicted"/>
<dbReference type="PANTHER" id="PTHR14187">
    <property type="entry name" value="ALPHA KINASE/ELONGATION FACTOR 2 KINASE"/>
    <property type="match status" value="1"/>
</dbReference>
<feature type="non-terminal residue" evidence="2">
    <location>
        <position position="1"/>
    </location>
</feature>
<evidence type="ECO:0000313" key="3">
    <source>
        <dbReference type="Proteomes" id="UP000023152"/>
    </source>
</evidence>
<protein>
    <submittedName>
        <fullName evidence="2">Uncharacterized protein</fullName>
    </submittedName>
</protein>
<gene>
    <name evidence="2" type="ORF">RFI_27514</name>
</gene>
<name>X6M7I3_RETFI</name>
<keyword evidence="1" id="KW-0472">Membrane</keyword>
<comment type="caution">
    <text evidence="2">The sequence shown here is derived from an EMBL/GenBank/DDBJ whole genome shotgun (WGS) entry which is preliminary data.</text>
</comment>
<dbReference type="Gene3D" id="3.30.420.40">
    <property type="match status" value="1"/>
</dbReference>
<evidence type="ECO:0000256" key="1">
    <source>
        <dbReference type="SAM" id="Phobius"/>
    </source>
</evidence>